<accession>A0AAV7V3P3</accession>
<reference evidence="2" key="1">
    <citation type="journal article" date="2022" name="bioRxiv">
        <title>Sequencing and chromosome-scale assembly of the giantPleurodeles waltlgenome.</title>
        <authorList>
            <person name="Brown T."/>
            <person name="Elewa A."/>
            <person name="Iarovenko S."/>
            <person name="Subramanian E."/>
            <person name="Araus A.J."/>
            <person name="Petzold A."/>
            <person name="Susuki M."/>
            <person name="Suzuki K.-i.T."/>
            <person name="Hayashi T."/>
            <person name="Toyoda A."/>
            <person name="Oliveira C."/>
            <person name="Osipova E."/>
            <person name="Leigh N.D."/>
            <person name="Simon A."/>
            <person name="Yun M.H."/>
        </authorList>
    </citation>
    <scope>NUCLEOTIDE SEQUENCE</scope>
    <source>
        <strain evidence="2">20211129_DDA</strain>
        <tissue evidence="2">Liver</tissue>
    </source>
</reference>
<protein>
    <submittedName>
        <fullName evidence="2">Uncharacterized protein</fullName>
    </submittedName>
</protein>
<evidence type="ECO:0000313" key="2">
    <source>
        <dbReference type="EMBL" id="KAJ1194895.1"/>
    </source>
</evidence>
<organism evidence="2 3">
    <name type="scientific">Pleurodeles waltl</name>
    <name type="common">Iberian ribbed newt</name>
    <dbReference type="NCBI Taxonomy" id="8319"/>
    <lineage>
        <taxon>Eukaryota</taxon>
        <taxon>Metazoa</taxon>
        <taxon>Chordata</taxon>
        <taxon>Craniata</taxon>
        <taxon>Vertebrata</taxon>
        <taxon>Euteleostomi</taxon>
        <taxon>Amphibia</taxon>
        <taxon>Batrachia</taxon>
        <taxon>Caudata</taxon>
        <taxon>Salamandroidea</taxon>
        <taxon>Salamandridae</taxon>
        <taxon>Pleurodelinae</taxon>
        <taxon>Pleurodeles</taxon>
    </lineage>
</organism>
<dbReference type="AlphaFoldDB" id="A0AAV7V3P3"/>
<keyword evidence="3" id="KW-1185">Reference proteome</keyword>
<proteinExistence type="predicted"/>
<dbReference type="EMBL" id="JANPWB010000004">
    <property type="protein sequence ID" value="KAJ1194895.1"/>
    <property type="molecule type" value="Genomic_DNA"/>
</dbReference>
<feature type="region of interest" description="Disordered" evidence="1">
    <location>
        <begin position="47"/>
        <end position="78"/>
    </location>
</feature>
<comment type="caution">
    <text evidence="2">The sequence shown here is derived from an EMBL/GenBank/DDBJ whole genome shotgun (WGS) entry which is preliminary data.</text>
</comment>
<sequence>MDVSKSSSSLPAHTRLLLWHHAVYFHSAQGEVFPAACDDDTDVAAHHPFAAERSNGSSTKISDGATPADPETQAEKQS</sequence>
<evidence type="ECO:0000313" key="3">
    <source>
        <dbReference type="Proteomes" id="UP001066276"/>
    </source>
</evidence>
<evidence type="ECO:0000256" key="1">
    <source>
        <dbReference type="SAM" id="MobiDB-lite"/>
    </source>
</evidence>
<name>A0AAV7V3P3_PLEWA</name>
<gene>
    <name evidence="2" type="ORF">NDU88_004180</name>
</gene>
<dbReference type="Proteomes" id="UP001066276">
    <property type="component" value="Chromosome 2_2"/>
</dbReference>